<accession>A0ABP7E3L4</accession>
<name>A0ABP7E3L4_9STAP</name>
<proteinExistence type="predicted"/>
<sequence length="71" mass="8539">MSKDNSNLKNINYVGRGNQTVPVDKKKKEKKDRVLVVYDEQHRMVKQEAFKTDREMREITSEAIDFYFKNR</sequence>
<evidence type="ECO:0000313" key="2">
    <source>
        <dbReference type="EMBL" id="GAA3713250.1"/>
    </source>
</evidence>
<reference evidence="3" key="1">
    <citation type="journal article" date="2019" name="Int. J. Syst. Evol. Microbiol.">
        <title>The Global Catalogue of Microorganisms (GCM) 10K type strain sequencing project: providing services to taxonomists for standard genome sequencing and annotation.</title>
        <authorList>
            <consortium name="The Broad Institute Genomics Platform"/>
            <consortium name="The Broad Institute Genome Sequencing Center for Infectious Disease"/>
            <person name="Wu L."/>
            <person name="Ma J."/>
        </authorList>
    </citation>
    <scope>NUCLEOTIDE SEQUENCE [LARGE SCALE GENOMIC DNA]</scope>
    <source>
        <strain evidence="3">JCM 16981</strain>
    </source>
</reference>
<gene>
    <name evidence="2" type="ORF">GCM10022378_00170</name>
</gene>
<feature type="region of interest" description="Disordered" evidence="1">
    <location>
        <begin position="1"/>
        <end position="26"/>
    </location>
</feature>
<organism evidence="2 3">
    <name type="scientific">Salinicoccus jeotgali</name>
    <dbReference type="NCBI Taxonomy" id="381634"/>
    <lineage>
        <taxon>Bacteria</taxon>
        <taxon>Bacillati</taxon>
        <taxon>Bacillota</taxon>
        <taxon>Bacilli</taxon>
        <taxon>Bacillales</taxon>
        <taxon>Staphylococcaceae</taxon>
        <taxon>Salinicoccus</taxon>
    </lineage>
</organism>
<dbReference type="RefSeq" id="WP_344700581.1">
    <property type="nucleotide sequence ID" value="NZ_BAABCK010000001.1"/>
</dbReference>
<comment type="caution">
    <text evidence="2">The sequence shown here is derived from an EMBL/GenBank/DDBJ whole genome shotgun (WGS) entry which is preliminary data.</text>
</comment>
<evidence type="ECO:0000313" key="3">
    <source>
        <dbReference type="Proteomes" id="UP001500920"/>
    </source>
</evidence>
<evidence type="ECO:0008006" key="4">
    <source>
        <dbReference type="Google" id="ProtNLM"/>
    </source>
</evidence>
<protein>
    <recommendedName>
        <fullName evidence="4">CopG family transcriptional regulator</fullName>
    </recommendedName>
</protein>
<dbReference type="Proteomes" id="UP001500920">
    <property type="component" value="Unassembled WGS sequence"/>
</dbReference>
<evidence type="ECO:0000256" key="1">
    <source>
        <dbReference type="SAM" id="MobiDB-lite"/>
    </source>
</evidence>
<feature type="compositionally biased region" description="Polar residues" evidence="1">
    <location>
        <begin position="1"/>
        <end position="10"/>
    </location>
</feature>
<keyword evidence="3" id="KW-1185">Reference proteome</keyword>
<dbReference type="EMBL" id="BAABCK010000001">
    <property type="protein sequence ID" value="GAA3713250.1"/>
    <property type="molecule type" value="Genomic_DNA"/>
</dbReference>